<evidence type="ECO:0000256" key="3">
    <source>
        <dbReference type="ARBA" id="ARBA00022490"/>
    </source>
</evidence>
<dbReference type="InterPro" id="IPR002889">
    <property type="entry name" value="WSC_carb-bd"/>
</dbReference>
<dbReference type="InterPro" id="IPR011047">
    <property type="entry name" value="Quinoprotein_ADH-like_sf"/>
</dbReference>
<keyword evidence="3" id="KW-0963">Cytoplasm</keyword>
<dbReference type="PROSITE" id="PS51212">
    <property type="entry name" value="WSC"/>
    <property type="match status" value="1"/>
</dbReference>
<dbReference type="STRING" id="1095630.A0A2J6SJ94"/>
<protein>
    <recommendedName>
        <fullName evidence="8">WSC domain-containing protein</fullName>
    </recommendedName>
</protein>
<name>A0A2J6SJ94_9HELO</name>
<accession>A0A2J6SJ94</accession>
<dbReference type="RefSeq" id="XP_024727748.1">
    <property type="nucleotide sequence ID" value="XM_024887626.1"/>
</dbReference>
<feature type="signal peptide" evidence="7">
    <location>
        <begin position="1"/>
        <end position="20"/>
    </location>
</feature>
<keyword evidence="5" id="KW-0966">Cell projection</keyword>
<evidence type="ECO:0000256" key="6">
    <source>
        <dbReference type="SAM" id="MobiDB-lite"/>
    </source>
</evidence>
<dbReference type="OrthoDB" id="3526573at2759"/>
<dbReference type="Pfam" id="PF22544">
    <property type="entry name" value="HYDIN_VesB_CFA65-like_Ig"/>
    <property type="match status" value="1"/>
</dbReference>
<dbReference type="InterPro" id="IPR013783">
    <property type="entry name" value="Ig-like_fold"/>
</dbReference>
<dbReference type="AlphaFoldDB" id="A0A2J6SJ94"/>
<comment type="subcellular location">
    <subcellularLocation>
        <location evidence="1">Cell projection</location>
        <location evidence="1">Cilium</location>
    </subcellularLocation>
    <subcellularLocation>
        <location evidence="2">Cytoplasm</location>
    </subcellularLocation>
</comment>
<dbReference type="InterPro" id="IPR053879">
    <property type="entry name" value="HYDIN_VesB_CFA65-like_Ig"/>
</dbReference>
<dbReference type="Gene3D" id="2.60.40.10">
    <property type="entry name" value="Immunoglobulins"/>
    <property type="match status" value="1"/>
</dbReference>
<keyword evidence="10" id="KW-1185">Reference proteome</keyword>
<evidence type="ECO:0000313" key="10">
    <source>
        <dbReference type="Proteomes" id="UP000235371"/>
    </source>
</evidence>
<proteinExistence type="predicted"/>
<evidence type="ECO:0000256" key="5">
    <source>
        <dbReference type="ARBA" id="ARBA00023273"/>
    </source>
</evidence>
<evidence type="ECO:0000313" key="9">
    <source>
        <dbReference type="EMBL" id="PMD50844.1"/>
    </source>
</evidence>
<dbReference type="SUPFAM" id="SSF50998">
    <property type="entry name" value="Quinoprotein alcohol dehydrogenase-like"/>
    <property type="match status" value="1"/>
</dbReference>
<feature type="region of interest" description="Disordered" evidence="6">
    <location>
        <begin position="800"/>
        <end position="825"/>
    </location>
</feature>
<feature type="domain" description="WSC" evidence="8">
    <location>
        <begin position="846"/>
        <end position="955"/>
    </location>
</feature>
<keyword evidence="4" id="KW-0969">Cilium</keyword>
<evidence type="ECO:0000256" key="7">
    <source>
        <dbReference type="SAM" id="SignalP"/>
    </source>
</evidence>
<dbReference type="GeneID" id="36595702"/>
<sequence>MRWLPFLGLVALPAVRGVAPTDFLQDTDAAQSGYLPNHNISPAIASTFVLNWKIAFNTNEAFYAKPLVWTPPGASSEQVIVVSNQNIIRILDGLTGTVINQRILDPPFQAADSSCGDIPFTIGITGTPIIDPGTDIMYLFSKGYKGGATGSGTLNGQYKFYAIQLPSLNDVFPAVIIDGHFADNDHTRYFVGGTVLNRPGLAMIGNTVIGGFGGHCDNFNYTGMLVAMSKTKGVGVTSIMAMEANPGAPQPQQLDYTKQGGGKAGIWQSGFGIAADTANNRVFFVTGNGAGGAGDNGKGTPASGKVPISTLQQATVDMGLSAAGVFSQRDYFEPFEYASLDGGDIDFGSSGAALLDPIFSGGGVNRVVVAGGKSGKIYFMDADNLGGFAMGSGGSDAVLQTITSSNKLLSGVASYPAEGGYVYYCPTSQGGTGALLTAYKFNGGGGKPQFTLAGKSAIQFAGVGAPTVTSLNGQAGTGIVWLADVNNGLVAYNAIPNGNVLSPISMGSTGRLQKYQRPSFGNARVYTTETNQILGIGPSTTPAITCTPSPVGFGTVVAGVTKNINVKCTAGAKSLTLNGCSTNLDVFQCSGVPATVAAGGSFTMVVTLNLTSAAIELTRQNHNIDVKPGAIAGSLALNAPSGNIPLASLSLTGTVSASGGYIDLSAVQIDFGGLTIGSSSTATLVVNNDGAGTLTFTGFAYRSAYNAPYTNVTTSGKPVVVGGAFTATGFPTNGATIVAAGSTTITLTFTPTTTGSSTSILTFWSNGGWQEVMLVGTASACTTSCSTTSSTSSSVISSSISSSSSVSHSSTTSSSTGPSTISATTTTSSSTLVTVTSSSSTSTATGYAYMGCFSDLSTGHALPLLLANNSITPQVCGSLVSSLASKPTPTIYPFYYVEYHRECYAGSSFAFGTSAVTSLYGRHACTDICSGSVGATSTGTAMCGGAKQFNLYATKSSVPFAVATTASV</sequence>
<organism evidence="9 10">
    <name type="scientific">Hyaloscypha bicolor E</name>
    <dbReference type="NCBI Taxonomy" id="1095630"/>
    <lineage>
        <taxon>Eukaryota</taxon>
        <taxon>Fungi</taxon>
        <taxon>Dikarya</taxon>
        <taxon>Ascomycota</taxon>
        <taxon>Pezizomycotina</taxon>
        <taxon>Leotiomycetes</taxon>
        <taxon>Helotiales</taxon>
        <taxon>Hyaloscyphaceae</taxon>
        <taxon>Hyaloscypha</taxon>
        <taxon>Hyaloscypha bicolor</taxon>
    </lineage>
</organism>
<dbReference type="EMBL" id="KZ613913">
    <property type="protein sequence ID" value="PMD50844.1"/>
    <property type="molecule type" value="Genomic_DNA"/>
</dbReference>
<gene>
    <name evidence="9" type="ORF">K444DRAFT_670454</name>
</gene>
<reference evidence="9 10" key="1">
    <citation type="submission" date="2016-04" db="EMBL/GenBank/DDBJ databases">
        <title>A degradative enzymes factory behind the ericoid mycorrhizal symbiosis.</title>
        <authorList>
            <consortium name="DOE Joint Genome Institute"/>
            <person name="Martino E."/>
            <person name="Morin E."/>
            <person name="Grelet G."/>
            <person name="Kuo A."/>
            <person name="Kohler A."/>
            <person name="Daghino S."/>
            <person name="Barry K."/>
            <person name="Choi C."/>
            <person name="Cichocki N."/>
            <person name="Clum A."/>
            <person name="Copeland A."/>
            <person name="Hainaut M."/>
            <person name="Haridas S."/>
            <person name="Labutti K."/>
            <person name="Lindquist E."/>
            <person name="Lipzen A."/>
            <person name="Khouja H.-R."/>
            <person name="Murat C."/>
            <person name="Ohm R."/>
            <person name="Olson A."/>
            <person name="Spatafora J."/>
            <person name="Veneault-Fourrey C."/>
            <person name="Henrissat B."/>
            <person name="Grigoriev I."/>
            <person name="Martin F."/>
            <person name="Perotto S."/>
        </authorList>
    </citation>
    <scope>NUCLEOTIDE SEQUENCE [LARGE SCALE GENOMIC DNA]</scope>
    <source>
        <strain evidence="9 10">E</strain>
    </source>
</reference>
<evidence type="ECO:0000256" key="1">
    <source>
        <dbReference type="ARBA" id="ARBA00004138"/>
    </source>
</evidence>
<evidence type="ECO:0000256" key="4">
    <source>
        <dbReference type="ARBA" id="ARBA00023069"/>
    </source>
</evidence>
<evidence type="ECO:0000259" key="8">
    <source>
        <dbReference type="PROSITE" id="PS51212"/>
    </source>
</evidence>
<dbReference type="Proteomes" id="UP000235371">
    <property type="component" value="Unassembled WGS sequence"/>
</dbReference>
<evidence type="ECO:0000256" key="2">
    <source>
        <dbReference type="ARBA" id="ARBA00004496"/>
    </source>
</evidence>
<feature type="chain" id="PRO_5014322074" description="WSC domain-containing protein" evidence="7">
    <location>
        <begin position="21"/>
        <end position="968"/>
    </location>
</feature>
<keyword evidence="7" id="KW-0732">Signal</keyword>
<dbReference type="InParanoid" id="A0A2J6SJ94"/>